<dbReference type="RefSeq" id="WP_346783758.1">
    <property type="nucleotide sequence ID" value="NZ_JBDLBR010000001.1"/>
</dbReference>
<name>A0ABV0CUH9_9SPHN</name>
<evidence type="ECO:0000313" key="3">
    <source>
        <dbReference type="Proteomes" id="UP001484535"/>
    </source>
</evidence>
<evidence type="ECO:0000313" key="2">
    <source>
        <dbReference type="EMBL" id="MEN7536321.1"/>
    </source>
</evidence>
<feature type="chain" id="PRO_5045923888" evidence="1">
    <location>
        <begin position="25"/>
        <end position="85"/>
    </location>
</feature>
<reference evidence="2 3" key="1">
    <citation type="submission" date="2024-05" db="EMBL/GenBank/DDBJ databases">
        <authorList>
            <person name="Park S."/>
        </authorList>
    </citation>
    <scope>NUCLEOTIDE SEQUENCE [LARGE SCALE GENOMIC DNA]</scope>
    <source>
        <strain evidence="2 3">DGU5</strain>
    </source>
</reference>
<gene>
    <name evidence="2" type="ORF">ABDJ38_03955</name>
</gene>
<comment type="caution">
    <text evidence="2">The sequence shown here is derived from an EMBL/GenBank/DDBJ whole genome shotgun (WGS) entry which is preliminary data.</text>
</comment>
<dbReference type="Proteomes" id="UP001484535">
    <property type="component" value="Unassembled WGS sequence"/>
</dbReference>
<proteinExistence type="predicted"/>
<keyword evidence="3" id="KW-1185">Reference proteome</keyword>
<keyword evidence="1" id="KW-0732">Signal</keyword>
<organism evidence="2 3">
    <name type="scientific">Aurantiacibacter flavus</name>
    <dbReference type="NCBI Taxonomy" id="3145232"/>
    <lineage>
        <taxon>Bacteria</taxon>
        <taxon>Pseudomonadati</taxon>
        <taxon>Pseudomonadota</taxon>
        <taxon>Alphaproteobacteria</taxon>
        <taxon>Sphingomonadales</taxon>
        <taxon>Erythrobacteraceae</taxon>
        <taxon>Aurantiacibacter</taxon>
    </lineage>
</organism>
<sequence>MLRRLLTLLAVMSGFALVAEPARAVEAGVVSMAEAADSGDCSTIVAAPLELSGRIAVAPTRRPCGERPVVVWSPTVQLQADRALE</sequence>
<feature type="signal peptide" evidence="1">
    <location>
        <begin position="1"/>
        <end position="24"/>
    </location>
</feature>
<evidence type="ECO:0000256" key="1">
    <source>
        <dbReference type="SAM" id="SignalP"/>
    </source>
</evidence>
<protein>
    <submittedName>
        <fullName evidence="2">Uncharacterized protein</fullName>
    </submittedName>
</protein>
<dbReference type="EMBL" id="JBDLBR010000001">
    <property type="protein sequence ID" value="MEN7536321.1"/>
    <property type="molecule type" value="Genomic_DNA"/>
</dbReference>
<accession>A0ABV0CUH9</accession>